<keyword evidence="7 8" id="KW-0472">Membrane</keyword>
<evidence type="ECO:0000256" key="8">
    <source>
        <dbReference type="SAM" id="Phobius"/>
    </source>
</evidence>
<feature type="transmembrane region" description="Helical" evidence="8">
    <location>
        <begin position="196"/>
        <end position="215"/>
    </location>
</feature>
<evidence type="ECO:0000256" key="4">
    <source>
        <dbReference type="ARBA" id="ARBA00022475"/>
    </source>
</evidence>
<evidence type="ECO:0000256" key="3">
    <source>
        <dbReference type="ARBA" id="ARBA00022448"/>
    </source>
</evidence>
<dbReference type="PANTHER" id="PTHR30472:SF29">
    <property type="entry name" value="VITAMIN B12 IMPORT SYSTEM PERMEASE PROTEIN BTUC"/>
    <property type="match status" value="1"/>
</dbReference>
<dbReference type="Gene3D" id="1.10.3470.10">
    <property type="entry name" value="ABC transporter involved in vitamin B12 uptake, BtuC"/>
    <property type="match status" value="1"/>
</dbReference>
<dbReference type="FunFam" id="1.10.3470.10:FF:000001">
    <property type="entry name" value="Vitamin B12 ABC transporter permease BtuC"/>
    <property type="match status" value="1"/>
</dbReference>
<protein>
    <submittedName>
        <fullName evidence="9">Vitamin B12 ABC transporter permease BtuC</fullName>
    </submittedName>
</protein>
<feature type="transmembrane region" description="Helical" evidence="8">
    <location>
        <begin position="123"/>
        <end position="143"/>
    </location>
</feature>
<dbReference type="Pfam" id="PF01032">
    <property type="entry name" value="FecCD"/>
    <property type="match status" value="1"/>
</dbReference>
<evidence type="ECO:0000256" key="5">
    <source>
        <dbReference type="ARBA" id="ARBA00022692"/>
    </source>
</evidence>
<sequence>MLSIDYFAQRHRRRQRQFLCVISVLVLAMMYLYLASGEVWVSPFSVLHSQNTTGLAETLLWEIRLPRLLSALLVGASLAVSGACLQVLLGNALAEPGVLGISGGASVLMVMVMLCFPQFNQPWALMMCAVLGALLFTLILLGISRRYRMSTSRLLLVGVALGILSSAGMTWGFYFSDQHSLRQLIYWLMGSLSGSSWSYLWVSLLMFPALCWLLCQGHALDQWTMGEQHARQLGLATDRLRWRLIIAVAVLVGGAVAIAGIVSFVGLIVPHLVRLLCGAQHRFVLLCSALGGALLVGLSDLGARTLLESAELPLGVVTTSLGAPVFIWMLMKHYDHR</sequence>
<accession>A0AB39HIC7</accession>
<evidence type="ECO:0000256" key="2">
    <source>
        <dbReference type="ARBA" id="ARBA00007935"/>
    </source>
</evidence>
<dbReference type="GO" id="GO:0022857">
    <property type="term" value="F:transmembrane transporter activity"/>
    <property type="evidence" value="ECO:0007669"/>
    <property type="project" value="InterPro"/>
</dbReference>
<dbReference type="CDD" id="cd06550">
    <property type="entry name" value="TM_ABC_iron-siderophores_like"/>
    <property type="match status" value="1"/>
</dbReference>
<dbReference type="AlphaFoldDB" id="A0AB39HIC7"/>
<reference evidence="9" key="1">
    <citation type="submission" date="2024-07" db="EMBL/GenBank/DDBJ databases">
        <title>Genome Analysis of a Potential Novel Vibrio Species Secreting pH- and Thermo-stable Alginate Lyase and its Application in Producing Alginate Oligosaccharides.</title>
        <authorList>
            <person name="Huang H."/>
            <person name="Bao K."/>
        </authorList>
    </citation>
    <scope>NUCLEOTIDE SEQUENCE</scope>
    <source>
        <strain evidence="9">HB236076</strain>
    </source>
</reference>
<dbReference type="RefSeq" id="WP_306100124.1">
    <property type="nucleotide sequence ID" value="NZ_CP162601.1"/>
</dbReference>
<feature type="transmembrane region" description="Helical" evidence="8">
    <location>
        <begin position="68"/>
        <end position="90"/>
    </location>
</feature>
<evidence type="ECO:0000313" key="9">
    <source>
        <dbReference type="EMBL" id="XDK26345.1"/>
    </source>
</evidence>
<name>A0AB39HIC7_9VIBR</name>
<dbReference type="GO" id="GO:0015889">
    <property type="term" value="P:cobalamin transport"/>
    <property type="evidence" value="ECO:0007669"/>
    <property type="project" value="TreeGrafter"/>
</dbReference>
<feature type="transmembrane region" description="Helical" evidence="8">
    <location>
        <begin position="97"/>
        <end position="117"/>
    </location>
</feature>
<gene>
    <name evidence="9" type="primary">btuC</name>
    <name evidence="9" type="ORF">AB0763_07265</name>
</gene>
<feature type="transmembrane region" description="Helical" evidence="8">
    <location>
        <begin position="155"/>
        <end position="176"/>
    </location>
</feature>
<dbReference type="EMBL" id="CP162601">
    <property type="protein sequence ID" value="XDK26345.1"/>
    <property type="molecule type" value="Genomic_DNA"/>
</dbReference>
<feature type="transmembrane region" description="Helical" evidence="8">
    <location>
        <begin position="18"/>
        <end position="36"/>
    </location>
</feature>
<feature type="transmembrane region" description="Helical" evidence="8">
    <location>
        <begin position="281"/>
        <end position="298"/>
    </location>
</feature>
<organism evidence="9">
    <name type="scientific">Vibrio sp. HB236076</name>
    <dbReference type="NCBI Taxonomy" id="3232307"/>
    <lineage>
        <taxon>Bacteria</taxon>
        <taxon>Pseudomonadati</taxon>
        <taxon>Pseudomonadota</taxon>
        <taxon>Gammaproteobacteria</taxon>
        <taxon>Vibrionales</taxon>
        <taxon>Vibrionaceae</taxon>
        <taxon>Vibrio</taxon>
    </lineage>
</organism>
<proteinExistence type="inferred from homology"/>
<feature type="transmembrane region" description="Helical" evidence="8">
    <location>
        <begin position="244"/>
        <end position="269"/>
    </location>
</feature>
<dbReference type="GO" id="GO:0005886">
    <property type="term" value="C:plasma membrane"/>
    <property type="evidence" value="ECO:0007669"/>
    <property type="project" value="UniProtKB-SubCell"/>
</dbReference>
<dbReference type="KEGG" id="vih:AB0763_07265"/>
<evidence type="ECO:0000256" key="1">
    <source>
        <dbReference type="ARBA" id="ARBA00004651"/>
    </source>
</evidence>
<dbReference type="NCBIfam" id="NF003001">
    <property type="entry name" value="PRK03784.1"/>
    <property type="match status" value="1"/>
</dbReference>
<keyword evidence="6 8" id="KW-1133">Transmembrane helix</keyword>
<comment type="subcellular location">
    <subcellularLocation>
        <location evidence="1">Cell membrane</location>
        <topology evidence="1">Multi-pass membrane protein</topology>
    </subcellularLocation>
</comment>
<feature type="transmembrane region" description="Helical" evidence="8">
    <location>
        <begin position="310"/>
        <end position="331"/>
    </location>
</feature>
<dbReference type="SUPFAM" id="SSF81345">
    <property type="entry name" value="ABC transporter involved in vitamin B12 uptake, BtuC"/>
    <property type="match status" value="1"/>
</dbReference>
<dbReference type="InterPro" id="IPR000522">
    <property type="entry name" value="ABC_transptr_permease_BtuC"/>
</dbReference>
<evidence type="ECO:0000256" key="7">
    <source>
        <dbReference type="ARBA" id="ARBA00023136"/>
    </source>
</evidence>
<dbReference type="InterPro" id="IPR037294">
    <property type="entry name" value="ABC_BtuC-like"/>
</dbReference>
<keyword evidence="4" id="KW-1003">Cell membrane</keyword>
<keyword evidence="5 8" id="KW-0812">Transmembrane</keyword>
<comment type="similarity">
    <text evidence="2">Belongs to the binding-protein-dependent transport system permease family. FecCD subfamily.</text>
</comment>
<evidence type="ECO:0000256" key="6">
    <source>
        <dbReference type="ARBA" id="ARBA00022989"/>
    </source>
</evidence>
<keyword evidence="3" id="KW-0813">Transport</keyword>
<dbReference type="PANTHER" id="PTHR30472">
    <property type="entry name" value="FERRIC ENTEROBACTIN TRANSPORT SYSTEM PERMEASE PROTEIN"/>
    <property type="match status" value="1"/>
</dbReference>